<reference evidence="2 3" key="1">
    <citation type="journal article" date="2014" name="Environ. Microbiol.">
        <title>Insights into organohalide respiration and the versatile catabolism of Sulfurospirillum multivorans gained from comparative genomics and physiological studies.</title>
        <authorList>
            <person name="Goris T."/>
            <person name="Schubert T."/>
            <person name="Gadkari J."/>
            <person name="Wubet T."/>
            <person name="Tarkka M."/>
            <person name="Buscot F."/>
            <person name="Adrian L."/>
            <person name="Diekert G."/>
        </authorList>
    </citation>
    <scope>NUCLEOTIDE SEQUENCE [LARGE SCALE GENOMIC DNA]</scope>
    <source>
        <strain evidence="3">DM 12446 / JCM 15788 / NBRC 109480</strain>
    </source>
</reference>
<evidence type="ECO:0000313" key="3">
    <source>
        <dbReference type="Proteomes" id="UP000019322"/>
    </source>
</evidence>
<dbReference type="RefSeq" id="WP_025343662.1">
    <property type="nucleotide sequence ID" value="NZ_CP007201.1"/>
</dbReference>
<evidence type="ECO:0000256" key="1">
    <source>
        <dbReference type="SAM" id="Phobius"/>
    </source>
</evidence>
<name>A0AA86AJ91_SULMK</name>
<organism evidence="2 3">
    <name type="scientific">Sulfurospirillum multivorans (strain DM 12446 / JCM 15788 / NBRC 109480)</name>
    <dbReference type="NCBI Taxonomy" id="1150621"/>
    <lineage>
        <taxon>Bacteria</taxon>
        <taxon>Pseudomonadati</taxon>
        <taxon>Campylobacterota</taxon>
        <taxon>Epsilonproteobacteria</taxon>
        <taxon>Campylobacterales</taxon>
        <taxon>Sulfurospirillaceae</taxon>
        <taxon>Sulfurospirillum</taxon>
    </lineage>
</organism>
<evidence type="ECO:0000313" key="2">
    <source>
        <dbReference type="EMBL" id="AHJ11750.1"/>
    </source>
</evidence>
<accession>A0AA86AJ91</accession>
<keyword evidence="1" id="KW-1133">Transmembrane helix</keyword>
<proteinExistence type="predicted"/>
<gene>
    <name evidence="2" type="ORF">SMUL_0469</name>
</gene>
<keyword evidence="1" id="KW-0812">Transmembrane</keyword>
<dbReference type="KEGG" id="smul:SMUL_0469"/>
<sequence>MELEYLKIIITICLAVIGWLIAHSFTARRDLKNKQRELSTTHLINAYRILTNDVANRELTDERKEKLENILADIQLFGSKKQVEFAKNLAITVAEGNQFELNPLINSLRNDLRKELNLSKVEGNIKWLRFTKSK</sequence>
<feature type="transmembrane region" description="Helical" evidence="1">
    <location>
        <begin position="6"/>
        <end position="26"/>
    </location>
</feature>
<dbReference type="EMBL" id="CP007201">
    <property type="protein sequence ID" value="AHJ11750.1"/>
    <property type="molecule type" value="Genomic_DNA"/>
</dbReference>
<dbReference type="Proteomes" id="UP000019322">
    <property type="component" value="Chromosome"/>
</dbReference>
<keyword evidence="1" id="KW-0472">Membrane</keyword>
<dbReference type="AlphaFoldDB" id="A0AA86AJ91"/>
<protein>
    <submittedName>
        <fullName evidence="2">Uncharacterized protein</fullName>
    </submittedName>
</protein>